<dbReference type="RefSeq" id="WP_063828005.1">
    <property type="nucleotide sequence ID" value="NZ_CP072931.1"/>
</dbReference>
<dbReference type="PROSITE" id="PS51257">
    <property type="entry name" value="PROKAR_LIPOPROTEIN"/>
    <property type="match status" value="1"/>
</dbReference>
<dbReference type="Proteomes" id="UP000009036">
    <property type="component" value="Chromosome"/>
</dbReference>
<evidence type="ECO:0000313" key="2">
    <source>
        <dbReference type="Proteomes" id="UP000009036"/>
    </source>
</evidence>
<evidence type="ECO:0000313" key="1">
    <source>
        <dbReference type="EMBL" id="QTZ91305.1"/>
    </source>
</evidence>
<reference evidence="1" key="1">
    <citation type="journal article" date="2012" name="J. Bacteriol.">
        <title>Genome Sequence of Streptomyces auratus Strain AGR0001, a Phoslactomycin-Producing Actinomycete.</title>
        <authorList>
            <person name="Han X."/>
            <person name="Li M."/>
            <person name="Ding Z."/>
            <person name="Zhao J."/>
            <person name="Ji K."/>
            <person name="Wen M."/>
            <person name="Lu T."/>
        </authorList>
    </citation>
    <scope>NUCLEOTIDE SEQUENCE</scope>
    <source>
        <strain evidence="1">AGR0001</strain>
    </source>
</reference>
<sequence length="192" mass="19401">MWIRRAARRGAGWQAPAAIVVAVVALAGCGVTDTGPAAAGAPARGARTAGGPVVRAYFLTANGTWAVARPAPPGAGPQTALNALLAGPTRAERARGLVTALPAGPHEVRAQAAPGAVDLYLPWVVSELETTAVSQLVCTAAAAPGIPGHKRPVDVVVRIHESGLSPKGERPWPVRCDETGAAAPMEAARAAR</sequence>
<keyword evidence="2" id="KW-1185">Reference proteome</keyword>
<accession>A0A8B1N7W6</accession>
<protein>
    <submittedName>
        <fullName evidence="1">GerMN domain-containing protein</fullName>
    </submittedName>
</protein>
<dbReference type="AlphaFoldDB" id="A0A8B1N7W6"/>
<dbReference type="KEGG" id="sauh:SU9_007340"/>
<gene>
    <name evidence="1" type="ORF">SU9_007340</name>
</gene>
<dbReference type="OrthoDB" id="3533398at2"/>
<organism evidence="1 2">
    <name type="scientific">Streptomyces auratus AGR0001</name>
    <dbReference type="NCBI Taxonomy" id="1160718"/>
    <lineage>
        <taxon>Bacteria</taxon>
        <taxon>Bacillati</taxon>
        <taxon>Actinomycetota</taxon>
        <taxon>Actinomycetes</taxon>
        <taxon>Kitasatosporales</taxon>
        <taxon>Streptomycetaceae</taxon>
        <taxon>Streptomyces</taxon>
    </lineage>
</organism>
<reference evidence="1" key="2">
    <citation type="submission" date="2021-04" db="EMBL/GenBank/DDBJ databases">
        <authorList>
            <person name="Wen M.-L."/>
            <person name="Han X.-L."/>
            <person name="Xiong J."/>
        </authorList>
    </citation>
    <scope>NUCLEOTIDE SEQUENCE</scope>
    <source>
        <strain evidence="1">AGR0001</strain>
    </source>
</reference>
<proteinExistence type="predicted"/>
<dbReference type="EMBL" id="CP072931">
    <property type="protein sequence ID" value="QTZ91305.1"/>
    <property type="molecule type" value="Genomic_DNA"/>
</dbReference>
<name>A0A8B1N7W6_9ACTN</name>